<protein>
    <submittedName>
        <fullName evidence="2">Uncharacterized protein</fullName>
    </submittedName>
</protein>
<feature type="compositionally biased region" description="Low complexity" evidence="1">
    <location>
        <begin position="337"/>
        <end position="348"/>
    </location>
</feature>
<feature type="region of interest" description="Disordered" evidence="1">
    <location>
        <begin position="195"/>
        <end position="378"/>
    </location>
</feature>
<feature type="region of interest" description="Disordered" evidence="1">
    <location>
        <begin position="401"/>
        <end position="440"/>
    </location>
</feature>
<feature type="compositionally biased region" description="Basic residues" evidence="1">
    <location>
        <begin position="239"/>
        <end position="248"/>
    </location>
</feature>
<feature type="region of interest" description="Disordered" evidence="1">
    <location>
        <begin position="106"/>
        <end position="143"/>
    </location>
</feature>
<evidence type="ECO:0000256" key="1">
    <source>
        <dbReference type="SAM" id="MobiDB-lite"/>
    </source>
</evidence>
<dbReference type="HOGENOM" id="CLU_562704_0_0_1"/>
<gene>
    <name evidence="2" type="ORF">OIDMADRAFT_50750</name>
</gene>
<feature type="compositionally biased region" description="Polar residues" evidence="1">
    <location>
        <begin position="266"/>
        <end position="275"/>
    </location>
</feature>
<dbReference type="InParanoid" id="A0A0C3H9I6"/>
<evidence type="ECO:0000313" key="2">
    <source>
        <dbReference type="EMBL" id="KIN04916.1"/>
    </source>
</evidence>
<dbReference type="Proteomes" id="UP000054321">
    <property type="component" value="Unassembled WGS sequence"/>
</dbReference>
<name>A0A0C3H9I6_OIDMZ</name>
<reference evidence="2 3" key="1">
    <citation type="submission" date="2014-04" db="EMBL/GenBank/DDBJ databases">
        <authorList>
            <consortium name="DOE Joint Genome Institute"/>
            <person name="Kuo A."/>
            <person name="Martino E."/>
            <person name="Perotto S."/>
            <person name="Kohler A."/>
            <person name="Nagy L.G."/>
            <person name="Floudas D."/>
            <person name="Copeland A."/>
            <person name="Barry K.W."/>
            <person name="Cichocki N."/>
            <person name="Veneault-Fourrey C."/>
            <person name="LaButti K."/>
            <person name="Lindquist E.A."/>
            <person name="Lipzen A."/>
            <person name="Lundell T."/>
            <person name="Morin E."/>
            <person name="Murat C."/>
            <person name="Sun H."/>
            <person name="Tunlid A."/>
            <person name="Henrissat B."/>
            <person name="Grigoriev I.V."/>
            <person name="Hibbett D.S."/>
            <person name="Martin F."/>
            <person name="Nordberg H.P."/>
            <person name="Cantor M.N."/>
            <person name="Hua S.X."/>
        </authorList>
    </citation>
    <scope>NUCLEOTIDE SEQUENCE [LARGE SCALE GENOMIC DNA]</scope>
    <source>
        <strain evidence="2 3">Zn</strain>
    </source>
</reference>
<evidence type="ECO:0000313" key="3">
    <source>
        <dbReference type="Proteomes" id="UP000054321"/>
    </source>
</evidence>
<dbReference type="EMBL" id="KN832872">
    <property type="protein sequence ID" value="KIN04916.1"/>
    <property type="molecule type" value="Genomic_DNA"/>
</dbReference>
<accession>A0A0C3H9I6</accession>
<organism evidence="2 3">
    <name type="scientific">Oidiodendron maius (strain Zn)</name>
    <dbReference type="NCBI Taxonomy" id="913774"/>
    <lineage>
        <taxon>Eukaryota</taxon>
        <taxon>Fungi</taxon>
        <taxon>Dikarya</taxon>
        <taxon>Ascomycota</taxon>
        <taxon>Pezizomycotina</taxon>
        <taxon>Leotiomycetes</taxon>
        <taxon>Leotiomycetes incertae sedis</taxon>
        <taxon>Myxotrichaceae</taxon>
        <taxon>Oidiodendron</taxon>
    </lineage>
</organism>
<dbReference type="AlphaFoldDB" id="A0A0C3H9I6"/>
<feature type="compositionally biased region" description="Low complexity" evidence="1">
    <location>
        <begin position="362"/>
        <end position="377"/>
    </location>
</feature>
<feature type="compositionally biased region" description="Low complexity" evidence="1">
    <location>
        <begin position="426"/>
        <end position="439"/>
    </location>
</feature>
<sequence>MGAPFWSEAEKRYFLDHIVPRSHYANGYYEPNGRSFEELAPIMQRDLDDRTLSRRTYNGDLLFQHWYQKVRPTPHNVIGGSSPAPASLPATPLSAPSLLATPQQTIAQDSMAADEESSLSSPGSDSNEMTNVSDQHTDDNATGLAMAGLTSPQLAPGAEDNNGAADLISASPIIGSASELPPPILTVTETAMEITSSAETPTRVPSPSAVLNSGPARATKKRSLAASNKGDKAQAAPSKKPKKPKKAASRVINSESDGEGHLEKSINPQPRSTIASKKMNIATEQPTNLCPPPRRFGPPSSLIPPQSEEDALDDSPYRLRHPIPIPGDTHERERDLYSTTSSNLYTSNIRPGPNNSSFQPHPQLRSSSRHPLPSRQPMQPFTQEDAEVARLQRRHALELANNNHPYLSSSSNRYPPPSHGHGGNMPVSGGAVPASGSAAHGNATIDVDGVGLQTRIDPVTGQRLGEVTLQGTVMMTYCPSCQRSF</sequence>
<dbReference type="OrthoDB" id="5244495at2759"/>
<reference evidence="3" key="2">
    <citation type="submission" date="2015-01" db="EMBL/GenBank/DDBJ databases">
        <title>Evolutionary Origins and Diversification of the Mycorrhizal Mutualists.</title>
        <authorList>
            <consortium name="DOE Joint Genome Institute"/>
            <consortium name="Mycorrhizal Genomics Consortium"/>
            <person name="Kohler A."/>
            <person name="Kuo A."/>
            <person name="Nagy L.G."/>
            <person name="Floudas D."/>
            <person name="Copeland A."/>
            <person name="Barry K.W."/>
            <person name="Cichocki N."/>
            <person name="Veneault-Fourrey C."/>
            <person name="LaButti K."/>
            <person name="Lindquist E.A."/>
            <person name="Lipzen A."/>
            <person name="Lundell T."/>
            <person name="Morin E."/>
            <person name="Murat C."/>
            <person name="Riley R."/>
            <person name="Ohm R."/>
            <person name="Sun H."/>
            <person name="Tunlid A."/>
            <person name="Henrissat B."/>
            <person name="Grigoriev I.V."/>
            <person name="Hibbett D.S."/>
            <person name="Martin F."/>
        </authorList>
    </citation>
    <scope>NUCLEOTIDE SEQUENCE [LARGE SCALE GENOMIC DNA]</scope>
    <source>
        <strain evidence="3">Zn</strain>
    </source>
</reference>
<dbReference type="STRING" id="913774.A0A0C3H9I6"/>
<feature type="compositionally biased region" description="Polar residues" evidence="1">
    <location>
        <begin position="401"/>
        <end position="413"/>
    </location>
</feature>
<proteinExistence type="predicted"/>
<feature type="compositionally biased region" description="Polar residues" evidence="1">
    <location>
        <begin position="195"/>
        <end position="211"/>
    </location>
</feature>
<keyword evidence="3" id="KW-1185">Reference proteome</keyword>